<dbReference type="GO" id="GO:0004674">
    <property type="term" value="F:protein serine/threonine kinase activity"/>
    <property type="evidence" value="ECO:0007669"/>
    <property type="project" value="UniProtKB-KW"/>
</dbReference>
<feature type="region of interest" description="Disordered" evidence="2">
    <location>
        <begin position="114"/>
        <end position="133"/>
    </location>
</feature>
<proteinExistence type="predicted"/>
<reference evidence="4 5" key="1">
    <citation type="submission" date="2016-10" db="EMBL/GenBank/DDBJ databases">
        <authorList>
            <person name="de Groot N.N."/>
        </authorList>
    </citation>
    <scope>NUCLEOTIDE SEQUENCE [LARGE SCALE GENOMIC DNA]</scope>
    <source>
        <strain evidence="4 5">DSM 100674</strain>
    </source>
</reference>
<evidence type="ECO:0000256" key="2">
    <source>
        <dbReference type="SAM" id="MobiDB-lite"/>
    </source>
</evidence>
<dbReference type="InterPro" id="IPR050267">
    <property type="entry name" value="Anti-sigma-factor_SerPK"/>
</dbReference>
<dbReference type="Gene3D" id="3.30.565.10">
    <property type="entry name" value="Histidine kinase-like ATPase, C-terminal domain"/>
    <property type="match status" value="1"/>
</dbReference>
<gene>
    <name evidence="4" type="ORF">SAMN05443999_106135</name>
</gene>
<protein>
    <submittedName>
        <fullName evidence="4">Serine/threonine-protein kinase RsbW</fullName>
    </submittedName>
</protein>
<dbReference type="RefSeq" id="WP_245770665.1">
    <property type="nucleotide sequence ID" value="NZ_FOAG01000006.1"/>
</dbReference>
<dbReference type="SUPFAM" id="SSF55874">
    <property type="entry name" value="ATPase domain of HSP90 chaperone/DNA topoisomerase II/histidine kinase"/>
    <property type="match status" value="1"/>
</dbReference>
<keyword evidence="5" id="KW-1185">Reference proteome</keyword>
<dbReference type="CDD" id="cd16936">
    <property type="entry name" value="HATPase_RsbW-like"/>
    <property type="match status" value="1"/>
</dbReference>
<keyword evidence="4" id="KW-0808">Transferase</keyword>
<evidence type="ECO:0000259" key="3">
    <source>
        <dbReference type="Pfam" id="PF13581"/>
    </source>
</evidence>
<accession>A0A1H7RCF9</accession>
<dbReference type="PANTHER" id="PTHR35526:SF6">
    <property type="entry name" value="SLR1861 PROTEIN"/>
    <property type="match status" value="1"/>
</dbReference>
<dbReference type="InterPro" id="IPR036890">
    <property type="entry name" value="HATPase_C_sf"/>
</dbReference>
<keyword evidence="4" id="KW-0418">Kinase</keyword>
<evidence type="ECO:0000313" key="4">
    <source>
        <dbReference type="EMBL" id="SEL58020.1"/>
    </source>
</evidence>
<dbReference type="STRING" id="1287727.SAMN05443999_106135"/>
<dbReference type="InterPro" id="IPR003594">
    <property type="entry name" value="HATPase_dom"/>
</dbReference>
<dbReference type="Proteomes" id="UP000199582">
    <property type="component" value="Unassembled WGS sequence"/>
</dbReference>
<dbReference type="Pfam" id="PF13581">
    <property type="entry name" value="HATPase_c_2"/>
    <property type="match status" value="1"/>
</dbReference>
<evidence type="ECO:0000256" key="1">
    <source>
        <dbReference type="ARBA" id="ARBA00022527"/>
    </source>
</evidence>
<dbReference type="AlphaFoldDB" id="A0A1H7RCF9"/>
<keyword evidence="1" id="KW-0723">Serine/threonine-protein kinase</keyword>
<name>A0A1H7RCF9_9RHOB</name>
<evidence type="ECO:0000313" key="5">
    <source>
        <dbReference type="Proteomes" id="UP000199582"/>
    </source>
</evidence>
<dbReference type="EMBL" id="FOAG01000006">
    <property type="protein sequence ID" value="SEL58020.1"/>
    <property type="molecule type" value="Genomic_DNA"/>
</dbReference>
<dbReference type="PANTHER" id="PTHR35526">
    <property type="entry name" value="ANTI-SIGMA-F FACTOR RSBW-RELATED"/>
    <property type="match status" value="1"/>
</dbReference>
<feature type="domain" description="Histidine kinase/HSP90-like ATPase" evidence="3">
    <location>
        <begin position="41"/>
        <end position="167"/>
    </location>
</feature>
<organism evidence="4 5">
    <name type="scientific">Roseovarius azorensis</name>
    <dbReference type="NCBI Taxonomy" id="1287727"/>
    <lineage>
        <taxon>Bacteria</taxon>
        <taxon>Pseudomonadati</taxon>
        <taxon>Pseudomonadota</taxon>
        <taxon>Alphaproteobacteria</taxon>
        <taxon>Rhodobacterales</taxon>
        <taxon>Roseobacteraceae</taxon>
        <taxon>Roseovarius</taxon>
    </lineage>
</organism>
<sequence length="180" mass="19984">MPSHRAPPGDRQRHAVQSRHVTGMITVTSRMRPPDFTLSLAATEMAVRAALANLRTCLAARKMPPDLLSTVELALAEALNNIVEHAYAPDRPGEIRLAVVLTRDRLRCTLRDRGTPLPDMALPDDDPPDPDVARDTLPEGGFGWFLIRHLTDGLCYARTGDENILTLEFTFDARKNNHDV</sequence>